<keyword evidence="2" id="KW-1185">Reference proteome</keyword>
<proteinExistence type="predicted"/>
<evidence type="ECO:0000313" key="2">
    <source>
        <dbReference type="Proteomes" id="UP001152561"/>
    </source>
</evidence>
<reference evidence="2" key="1">
    <citation type="journal article" date="2023" name="Proc. Natl. Acad. Sci. U.S.A.">
        <title>Genomic and structural basis for evolution of tropane alkaloid biosynthesis.</title>
        <authorList>
            <person name="Wanga Y.-J."/>
            <person name="Taina T."/>
            <person name="Yua J.-Y."/>
            <person name="Lia J."/>
            <person name="Xua B."/>
            <person name="Chenc J."/>
            <person name="D'Auriad J.C."/>
            <person name="Huanga J.-P."/>
            <person name="Huanga S.-X."/>
        </authorList>
    </citation>
    <scope>NUCLEOTIDE SEQUENCE [LARGE SCALE GENOMIC DNA]</scope>
    <source>
        <strain evidence="2">cv. KIB-2019</strain>
    </source>
</reference>
<dbReference type="EMBL" id="JAJAGQ010000013">
    <property type="protein sequence ID" value="KAJ8544746.1"/>
    <property type="molecule type" value="Genomic_DNA"/>
</dbReference>
<evidence type="ECO:0000313" key="1">
    <source>
        <dbReference type="EMBL" id="KAJ8544746.1"/>
    </source>
</evidence>
<dbReference type="Proteomes" id="UP001152561">
    <property type="component" value="Unassembled WGS sequence"/>
</dbReference>
<accession>A0A9Q1LTJ6</accession>
<name>A0A9Q1LTJ6_9SOLA</name>
<sequence length="68" mass="7726">MPQIGSRKNKKPVINSVCKTVMGFCQGSRWWSPFELVKVCGFAICPEAKTREMTNMKLPPLLRKKEGN</sequence>
<protein>
    <submittedName>
        <fullName evidence="1">Uncharacterized protein</fullName>
    </submittedName>
</protein>
<dbReference type="AlphaFoldDB" id="A0A9Q1LTJ6"/>
<organism evidence="1 2">
    <name type="scientific">Anisodus acutangulus</name>
    <dbReference type="NCBI Taxonomy" id="402998"/>
    <lineage>
        <taxon>Eukaryota</taxon>
        <taxon>Viridiplantae</taxon>
        <taxon>Streptophyta</taxon>
        <taxon>Embryophyta</taxon>
        <taxon>Tracheophyta</taxon>
        <taxon>Spermatophyta</taxon>
        <taxon>Magnoliopsida</taxon>
        <taxon>eudicotyledons</taxon>
        <taxon>Gunneridae</taxon>
        <taxon>Pentapetalae</taxon>
        <taxon>asterids</taxon>
        <taxon>lamiids</taxon>
        <taxon>Solanales</taxon>
        <taxon>Solanaceae</taxon>
        <taxon>Solanoideae</taxon>
        <taxon>Hyoscyameae</taxon>
        <taxon>Anisodus</taxon>
    </lineage>
</organism>
<gene>
    <name evidence="1" type="ORF">K7X08_017329</name>
</gene>
<comment type="caution">
    <text evidence="1">The sequence shown here is derived from an EMBL/GenBank/DDBJ whole genome shotgun (WGS) entry which is preliminary data.</text>
</comment>